<dbReference type="InterPro" id="IPR013112">
    <property type="entry name" value="FAD-bd_8"/>
</dbReference>
<evidence type="ECO:0000256" key="5">
    <source>
        <dbReference type="ARBA" id="ARBA00022714"/>
    </source>
</evidence>
<dbReference type="Pfam" id="PF01794">
    <property type="entry name" value="Ferric_reduct"/>
    <property type="match status" value="1"/>
</dbReference>
<keyword evidence="16" id="KW-1185">Reference proteome</keyword>
<dbReference type="InterPro" id="IPR050415">
    <property type="entry name" value="MRET"/>
</dbReference>
<evidence type="ECO:0000256" key="2">
    <source>
        <dbReference type="ARBA" id="ARBA00004141"/>
    </source>
</evidence>
<organism evidence="15 16">
    <name type="scientific">Photobacterium lipolyticum</name>
    <dbReference type="NCBI Taxonomy" id="266810"/>
    <lineage>
        <taxon>Bacteria</taxon>
        <taxon>Pseudomonadati</taxon>
        <taxon>Pseudomonadota</taxon>
        <taxon>Gammaproteobacteria</taxon>
        <taxon>Vibrionales</taxon>
        <taxon>Vibrionaceae</taxon>
        <taxon>Photobacterium</taxon>
    </lineage>
</organism>
<comment type="cofactor">
    <cofactor evidence="1">
        <name>FAD</name>
        <dbReference type="ChEBI" id="CHEBI:57692"/>
    </cofactor>
</comment>
<evidence type="ECO:0000313" key="15">
    <source>
        <dbReference type="EMBL" id="PSW06035.1"/>
    </source>
</evidence>
<feature type="transmembrane region" description="Helical" evidence="13">
    <location>
        <begin position="75"/>
        <end position="97"/>
    </location>
</feature>
<evidence type="ECO:0000259" key="14">
    <source>
        <dbReference type="PROSITE" id="PS51384"/>
    </source>
</evidence>
<feature type="transmembrane region" description="Helical" evidence="13">
    <location>
        <begin position="155"/>
        <end position="173"/>
    </location>
</feature>
<dbReference type="GO" id="GO:0051537">
    <property type="term" value="F:2 iron, 2 sulfur cluster binding"/>
    <property type="evidence" value="ECO:0007669"/>
    <property type="project" value="UniProtKB-KW"/>
</dbReference>
<evidence type="ECO:0000256" key="10">
    <source>
        <dbReference type="ARBA" id="ARBA00023004"/>
    </source>
</evidence>
<dbReference type="Gene3D" id="2.40.30.10">
    <property type="entry name" value="Translation factors"/>
    <property type="match status" value="1"/>
</dbReference>
<dbReference type="SUPFAM" id="SSF52343">
    <property type="entry name" value="Ferredoxin reductase-like, C-terminal NADP-linked domain"/>
    <property type="match status" value="1"/>
</dbReference>
<dbReference type="InterPro" id="IPR039261">
    <property type="entry name" value="FNR_nucleotide-bd"/>
</dbReference>
<dbReference type="GO" id="GO:0046872">
    <property type="term" value="F:metal ion binding"/>
    <property type="evidence" value="ECO:0007669"/>
    <property type="project" value="UniProtKB-KW"/>
</dbReference>
<gene>
    <name evidence="15" type="ORF">C9I89_05835</name>
</gene>
<keyword evidence="5" id="KW-0001">2Fe-2S</keyword>
<dbReference type="Gene3D" id="3.40.50.80">
    <property type="entry name" value="Nucleotide-binding domain of ferredoxin-NADP reductase (FNR) module"/>
    <property type="match status" value="1"/>
</dbReference>
<evidence type="ECO:0000256" key="8">
    <source>
        <dbReference type="ARBA" id="ARBA00022989"/>
    </source>
</evidence>
<keyword evidence="9" id="KW-0560">Oxidoreductase</keyword>
<dbReference type="InterPro" id="IPR017938">
    <property type="entry name" value="Riboflavin_synthase-like_b-brl"/>
</dbReference>
<dbReference type="GO" id="GO:0016491">
    <property type="term" value="F:oxidoreductase activity"/>
    <property type="evidence" value="ECO:0007669"/>
    <property type="project" value="UniProtKB-KW"/>
</dbReference>
<dbReference type="OrthoDB" id="9796486at2"/>
<accession>A0A2T3N1D6</accession>
<dbReference type="InterPro" id="IPR013130">
    <property type="entry name" value="Fe3_Rdtase_TM_dom"/>
</dbReference>
<evidence type="ECO:0000256" key="1">
    <source>
        <dbReference type="ARBA" id="ARBA00001974"/>
    </source>
</evidence>
<comment type="subcellular location">
    <subcellularLocation>
        <location evidence="2">Membrane</location>
        <topology evidence="2">Multi-pass membrane protein</topology>
    </subcellularLocation>
</comment>
<name>A0A2T3N1D6_9GAMM</name>
<dbReference type="RefSeq" id="WP_107282415.1">
    <property type="nucleotide sequence ID" value="NZ_PYMC01000003.1"/>
</dbReference>
<keyword evidence="10" id="KW-0408">Iron</keyword>
<keyword evidence="6" id="KW-0479">Metal-binding</keyword>
<dbReference type="Pfam" id="PF08022">
    <property type="entry name" value="FAD_binding_8"/>
    <property type="match status" value="1"/>
</dbReference>
<feature type="transmembrane region" description="Helical" evidence="13">
    <location>
        <begin position="127"/>
        <end position="146"/>
    </location>
</feature>
<evidence type="ECO:0000256" key="13">
    <source>
        <dbReference type="SAM" id="Phobius"/>
    </source>
</evidence>
<dbReference type="Proteomes" id="UP000240904">
    <property type="component" value="Unassembled WGS sequence"/>
</dbReference>
<dbReference type="CDD" id="cd06198">
    <property type="entry name" value="FNR_like_3"/>
    <property type="match status" value="1"/>
</dbReference>
<evidence type="ECO:0000256" key="4">
    <source>
        <dbReference type="ARBA" id="ARBA00022692"/>
    </source>
</evidence>
<evidence type="ECO:0000256" key="11">
    <source>
        <dbReference type="ARBA" id="ARBA00023014"/>
    </source>
</evidence>
<evidence type="ECO:0000256" key="3">
    <source>
        <dbReference type="ARBA" id="ARBA00022630"/>
    </source>
</evidence>
<dbReference type="SUPFAM" id="SSF63380">
    <property type="entry name" value="Riboflavin synthase domain-like"/>
    <property type="match status" value="1"/>
</dbReference>
<proteinExistence type="predicted"/>
<dbReference type="GO" id="GO:0016020">
    <property type="term" value="C:membrane"/>
    <property type="evidence" value="ECO:0007669"/>
    <property type="project" value="UniProtKB-SubCell"/>
</dbReference>
<dbReference type="InterPro" id="IPR017927">
    <property type="entry name" value="FAD-bd_FR_type"/>
</dbReference>
<evidence type="ECO:0000256" key="9">
    <source>
        <dbReference type="ARBA" id="ARBA00023002"/>
    </source>
</evidence>
<dbReference type="PROSITE" id="PS51384">
    <property type="entry name" value="FAD_FR"/>
    <property type="match status" value="1"/>
</dbReference>
<dbReference type="PANTHER" id="PTHR47354:SF8">
    <property type="entry name" value="1,2-PHENYLACETYL-COA EPOXIDASE, SUBUNIT E"/>
    <property type="match status" value="1"/>
</dbReference>
<evidence type="ECO:0000256" key="12">
    <source>
        <dbReference type="ARBA" id="ARBA00023136"/>
    </source>
</evidence>
<evidence type="ECO:0000256" key="7">
    <source>
        <dbReference type="ARBA" id="ARBA00022827"/>
    </source>
</evidence>
<evidence type="ECO:0000313" key="16">
    <source>
        <dbReference type="Proteomes" id="UP000240904"/>
    </source>
</evidence>
<feature type="transmembrane region" description="Helical" evidence="13">
    <location>
        <begin position="35"/>
        <end position="55"/>
    </location>
</feature>
<feature type="transmembrane region" description="Helical" evidence="13">
    <location>
        <begin position="179"/>
        <end position="199"/>
    </location>
</feature>
<keyword evidence="3" id="KW-0285">Flavoprotein</keyword>
<dbReference type="AlphaFoldDB" id="A0A2T3N1D6"/>
<keyword evidence="11" id="KW-0411">Iron-sulfur</keyword>
<sequence>MLKFTLILVLLWSPALLMGYDEMGNFFFWRHQLTMLSGIIGLGYMSFAVLIAARLSWVESRLNGLDKGYALHKKLGIGATVALVLHWLCVQSAKWFVQAGLLARPTISRPAIEGINWHHVASEIGEFTFYVFVLFSLISLVQAISYKKFKFTHKIGGLLVIAGVLHSVLLLDWNSQSIPMNIAIAGISLIGIWCSFISLTGKIGASYKSAGEVVRVEPLKVNTESNIAIRIGIKLDSAIRYKEGQFVYLNFHDGEAPHPFSILNYDAERKLIEFGIKGLGDYTNKMVNQLTAGQRVTVEGGYGYFQIPEQETQVWVGAGIGIVPFMSRLYWLERKAHKEDLEFKKIHLFYCVNTRNEAFFEKEILSILQRLDFIELEILDAAKGEFLSAEQILSTTDSKEFDVSFCGPEEFGKILSTHLAAAGLGSDRFHKEIFKMR</sequence>
<keyword evidence="7" id="KW-0274">FAD</keyword>
<keyword evidence="12 13" id="KW-0472">Membrane</keyword>
<keyword evidence="4 13" id="KW-0812">Transmembrane</keyword>
<protein>
    <submittedName>
        <fullName evidence="15">Oxidoreductase</fullName>
    </submittedName>
</protein>
<keyword evidence="8 13" id="KW-1133">Transmembrane helix</keyword>
<comment type="caution">
    <text evidence="15">The sequence shown here is derived from an EMBL/GenBank/DDBJ whole genome shotgun (WGS) entry which is preliminary data.</text>
</comment>
<reference evidence="15 16" key="1">
    <citation type="submission" date="2018-03" db="EMBL/GenBank/DDBJ databases">
        <title>Whole genome sequencing of Histamine producing bacteria.</title>
        <authorList>
            <person name="Butler K."/>
        </authorList>
    </citation>
    <scope>NUCLEOTIDE SEQUENCE [LARGE SCALE GENOMIC DNA]</scope>
    <source>
        <strain evidence="15 16">DSM 16190</strain>
    </source>
</reference>
<dbReference type="GO" id="GO:0050660">
    <property type="term" value="F:flavin adenine dinucleotide binding"/>
    <property type="evidence" value="ECO:0007669"/>
    <property type="project" value="TreeGrafter"/>
</dbReference>
<dbReference type="PANTHER" id="PTHR47354">
    <property type="entry name" value="NADH OXIDOREDUCTASE HCR"/>
    <property type="match status" value="1"/>
</dbReference>
<feature type="domain" description="FAD-binding FR-type" evidence="14">
    <location>
        <begin position="206"/>
        <end position="308"/>
    </location>
</feature>
<dbReference type="EMBL" id="PYMC01000003">
    <property type="protein sequence ID" value="PSW06035.1"/>
    <property type="molecule type" value="Genomic_DNA"/>
</dbReference>
<evidence type="ECO:0000256" key="6">
    <source>
        <dbReference type="ARBA" id="ARBA00022723"/>
    </source>
</evidence>